<dbReference type="NCBIfam" id="TIGR01702">
    <property type="entry name" value="CO_DH_cata"/>
    <property type="match status" value="1"/>
</dbReference>
<dbReference type="GO" id="GO:0043885">
    <property type="term" value="F:anaerobic carbon-monoxide dehydrogenase activity"/>
    <property type="evidence" value="ECO:0007669"/>
    <property type="project" value="UniProtKB-UniRule"/>
</dbReference>
<evidence type="ECO:0000313" key="12">
    <source>
        <dbReference type="Proteomes" id="UP000320679"/>
    </source>
</evidence>
<evidence type="ECO:0000256" key="9">
    <source>
        <dbReference type="PIRNR" id="PIRNR005023"/>
    </source>
</evidence>
<evidence type="ECO:0000313" key="11">
    <source>
        <dbReference type="EMBL" id="TET43054.1"/>
    </source>
</evidence>
<dbReference type="PIRSF" id="PIRSF005023">
    <property type="entry name" value="CODH"/>
    <property type="match status" value="1"/>
</dbReference>
<dbReference type="GO" id="GO:0042542">
    <property type="term" value="P:response to hydrogen peroxide"/>
    <property type="evidence" value="ECO:0007669"/>
    <property type="project" value="TreeGrafter"/>
</dbReference>
<protein>
    <recommendedName>
        <fullName evidence="9">Carbon monoxide dehydrogenase</fullName>
        <ecNumber evidence="9">1.2.7.4</ecNumber>
    </recommendedName>
</protein>
<dbReference type="InterPro" id="IPR016099">
    <property type="entry name" value="Prismane-like_a/b-sand"/>
</dbReference>
<evidence type="ECO:0000256" key="2">
    <source>
        <dbReference type="ARBA" id="ARBA00022485"/>
    </source>
</evidence>
<dbReference type="GO" id="GO:0051539">
    <property type="term" value="F:4 iron, 4 sulfur cluster binding"/>
    <property type="evidence" value="ECO:0007669"/>
    <property type="project" value="UniProtKB-UniRule"/>
</dbReference>
<keyword evidence="2 9" id="KW-0004">4Fe-4S</keyword>
<evidence type="ECO:0000256" key="10">
    <source>
        <dbReference type="PIRSR" id="PIRSR005023-1"/>
    </source>
</evidence>
<name>A0A523UKI9_UNCAE</name>
<feature type="binding site" evidence="10">
    <location>
        <position position="39"/>
    </location>
    <ligand>
        <name>[4Fe-4S] cluster</name>
        <dbReference type="ChEBI" id="CHEBI:49883"/>
        <label>1</label>
        <note>ligand shared between dimeric partners</note>
    </ligand>
</feature>
<evidence type="ECO:0000256" key="1">
    <source>
        <dbReference type="ARBA" id="ARBA00001966"/>
    </source>
</evidence>
<feature type="binding site" evidence="10">
    <location>
        <position position="519"/>
    </location>
    <ligand>
        <name>[Ni-4Fe-4S] cluster</name>
        <dbReference type="ChEBI" id="CHEBI:47739"/>
    </ligand>
</feature>
<keyword evidence="3 10" id="KW-0533">Nickel</keyword>
<feature type="binding site" evidence="10">
    <location>
        <position position="477"/>
    </location>
    <ligand>
        <name>[Ni-4Fe-4S] cluster</name>
        <dbReference type="ChEBI" id="CHEBI:47739"/>
    </ligand>
</feature>
<dbReference type="PANTHER" id="PTHR30109">
    <property type="entry name" value="HYDROXYLAMINE REDUCTASE"/>
    <property type="match status" value="1"/>
</dbReference>
<dbReference type="Pfam" id="PF03063">
    <property type="entry name" value="Prismane"/>
    <property type="match status" value="1"/>
</dbReference>
<dbReference type="Gene3D" id="1.20.1270.30">
    <property type="match status" value="1"/>
</dbReference>
<dbReference type="InterPro" id="IPR004137">
    <property type="entry name" value="HCP/CODH"/>
</dbReference>
<keyword evidence="5 9" id="KW-0560">Oxidoreductase</keyword>
<comment type="caution">
    <text evidence="11">The sequence shown here is derived from an EMBL/GenBank/DDBJ whole genome shotgun (WGS) entry which is preliminary data.</text>
</comment>
<gene>
    <name evidence="11" type="primary">cooS</name>
    <name evidence="11" type="ORF">E3J59_07050</name>
</gene>
<keyword evidence="6 9" id="KW-0408">Iron</keyword>
<feature type="binding site" evidence="10">
    <location>
        <position position="335"/>
    </location>
    <ligand>
        <name>[Ni-4Fe-4S] cluster</name>
        <dbReference type="ChEBI" id="CHEBI:47739"/>
    </ligand>
</feature>
<dbReference type="CDD" id="cd01915">
    <property type="entry name" value="CODH"/>
    <property type="match status" value="1"/>
</dbReference>
<dbReference type="AlphaFoldDB" id="A0A523UKI9"/>
<evidence type="ECO:0000256" key="8">
    <source>
        <dbReference type="ARBA" id="ARBA00048733"/>
    </source>
</evidence>
<dbReference type="PANTHER" id="PTHR30109:SF4">
    <property type="entry name" value="CARBON MONOXIDE DEHYDROGENASE"/>
    <property type="match status" value="1"/>
</dbReference>
<evidence type="ECO:0000256" key="5">
    <source>
        <dbReference type="ARBA" id="ARBA00023002"/>
    </source>
</evidence>
<dbReference type="InterPro" id="IPR011254">
    <property type="entry name" value="Prismane-like_sf"/>
</dbReference>
<proteinExistence type="predicted"/>
<dbReference type="GO" id="GO:0050418">
    <property type="term" value="F:hydroxylamine reductase activity"/>
    <property type="evidence" value="ECO:0007669"/>
    <property type="project" value="TreeGrafter"/>
</dbReference>
<dbReference type="GO" id="GO:0004601">
    <property type="term" value="F:peroxidase activity"/>
    <property type="evidence" value="ECO:0007669"/>
    <property type="project" value="TreeGrafter"/>
</dbReference>
<dbReference type="GO" id="GO:0006091">
    <property type="term" value="P:generation of precursor metabolites and energy"/>
    <property type="evidence" value="ECO:0007669"/>
    <property type="project" value="InterPro"/>
</dbReference>
<accession>A0A523UKI9</accession>
<feature type="binding site" evidence="10">
    <location>
        <position position="297"/>
    </location>
    <ligand>
        <name>[Ni-4Fe-4S] cluster</name>
        <dbReference type="ChEBI" id="CHEBI:47739"/>
    </ligand>
</feature>
<feature type="binding site" evidence="10">
    <location>
        <position position="48"/>
    </location>
    <ligand>
        <name>[4Fe-4S] cluster</name>
        <dbReference type="ChEBI" id="CHEBI:49883"/>
        <label>2</label>
    </ligand>
</feature>
<evidence type="ECO:0000256" key="7">
    <source>
        <dbReference type="ARBA" id="ARBA00023014"/>
    </source>
</evidence>
<feature type="binding site" evidence="10">
    <location>
        <position position="47"/>
    </location>
    <ligand>
        <name>[4Fe-4S] cluster</name>
        <dbReference type="ChEBI" id="CHEBI:49883"/>
        <label>1</label>
        <note>ligand shared between dimeric partners</note>
    </ligand>
</feature>
<comment type="catalytic activity">
    <reaction evidence="8 9">
        <text>CO + 2 oxidized [2Fe-2S]-[ferredoxin] + H2O = 2 reduced [2Fe-2S]-[ferredoxin] + CO2 + 2 H(+)</text>
        <dbReference type="Rhea" id="RHEA:21040"/>
        <dbReference type="Rhea" id="RHEA-COMP:10000"/>
        <dbReference type="Rhea" id="RHEA-COMP:10001"/>
        <dbReference type="ChEBI" id="CHEBI:15377"/>
        <dbReference type="ChEBI" id="CHEBI:15378"/>
        <dbReference type="ChEBI" id="CHEBI:16526"/>
        <dbReference type="ChEBI" id="CHEBI:17245"/>
        <dbReference type="ChEBI" id="CHEBI:33737"/>
        <dbReference type="ChEBI" id="CHEBI:33738"/>
        <dbReference type="EC" id="1.2.7.4"/>
    </reaction>
</comment>
<feature type="binding site" evidence="10">
    <location>
        <position position="261"/>
    </location>
    <ligand>
        <name>[Ni-4Fe-4S] cluster</name>
        <dbReference type="ChEBI" id="CHEBI:47739"/>
    </ligand>
</feature>
<dbReference type="SUPFAM" id="SSF56821">
    <property type="entry name" value="Prismane protein-like"/>
    <property type="match status" value="1"/>
</dbReference>
<dbReference type="GO" id="GO:0016151">
    <property type="term" value="F:nickel cation binding"/>
    <property type="evidence" value="ECO:0007669"/>
    <property type="project" value="InterPro"/>
</dbReference>
<dbReference type="InterPro" id="IPR010047">
    <property type="entry name" value="CODH"/>
</dbReference>
<evidence type="ECO:0000256" key="4">
    <source>
        <dbReference type="ARBA" id="ARBA00022723"/>
    </source>
</evidence>
<feature type="binding site" evidence="10">
    <location>
        <position position="56"/>
    </location>
    <ligand>
        <name>[4Fe-4S] cluster</name>
        <dbReference type="ChEBI" id="CHEBI:49883"/>
        <label>2</label>
    </ligand>
</feature>
<dbReference type="Gene3D" id="3.40.50.2030">
    <property type="match status" value="2"/>
</dbReference>
<feature type="binding site" evidence="10">
    <location>
        <position position="70"/>
    </location>
    <ligand>
        <name>[4Fe-4S] cluster</name>
        <dbReference type="ChEBI" id="CHEBI:49883"/>
        <label>2</label>
    </ligand>
</feature>
<organism evidence="11 12">
    <name type="scientific">Aerophobetes bacterium</name>
    <dbReference type="NCBI Taxonomy" id="2030807"/>
    <lineage>
        <taxon>Bacteria</taxon>
        <taxon>Candidatus Aerophobota</taxon>
    </lineage>
</organism>
<keyword evidence="7 9" id="KW-0411">Iron-sulfur</keyword>
<keyword evidence="4 9" id="KW-0479">Metal-binding</keyword>
<comment type="cofactor">
    <cofactor evidence="1">
        <name>[4Fe-4S] cluster</name>
        <dbReference type="ChEBI" id="CHEBI:49883"/>
    </cofactor>
</comment>
<feature type="binding site" evidence="10">
    <location>
        <position position="447"/>
    </location>
    <ligand>
        <name>[Ni-4Fe-4S] cluster</name>
        <dbReference type="ChEBI" id="CHEBI:47739"/>
    </ligand>
</feature>
<reference evidence="11 12" key="1">
    <citation type="submission" date="2019-03" db="EMBL/GenBank/DDBJ databases">
        <title>Metabolic potential of uncultured bacteria and archaea associated with petroleum seepage in deep-sea sediments.</title>
        <authorList>
            <person name="Dong X."/>
            <person name="Hubert C."/>
        </authorList>
    </citation>
    <scope>NUCLEOTIDE SEQUENCE [LARGE SCALE GENOMIC DNA]</scope>
    <source>
        <strain evidence="11">E29_bin78</strain>
    </source>
</reference>
<dbReference type="EMBL" id="SOJK01000294">
    <property type="protein sequence ID" value="TET43054.1"/>
    <property type="molecule type" value="Genomic_DNA"/>
</dbReference>
<dbReference type="Proteomes" id="UP000320679">
    <property type="component" value="Unassembled WGS sequence"/>
</dbReference>
<dbReference type="InterPro" id="IPR016101">
    <property type="entry name" value="CO_DH_a-bundle"/>
</dbReference>
<sequence length="647" mass="70488">MARIKERSIDPAAQKMLKRANEEDIMTTWDRYEAMQPQCGFGELGICCRICNMGPCRIDPFGEGPQTGVCGASADTIVARNLARMIAAGAAAHSDHGRDVAHALLMAAQGKAKAYEIKDEDKLKVLAIEYGIKLEGRKKEEIAEELAEKILSEFGQQHGELRMALRAPKKRVELWRKLGILPRGMDREIVEIMHRTHMGVGNDYRNILMHGLRTALSDGWGGSMIATELSDVLFGSPRPIRGKSNLGVLREDEVNVVVHGHEPTLSDVVVAASQDPELLELARKNGAKGINLAGICCTSNEILMRHGISVAGNFLQQELALITGAVEVMMVDVQCLMPALADTAGCFHTKLITTSPKCKFSQVTHIQFEEDKAYQIAKEILKLAVENFPNRDKNKVQIPRENENLVAGFTAESVFNFLGGKFRATYRPLNDAIITGRLRGAAGVVGCNNPNICHDYGHIEMTKELIKNDVLVVATGCSAIASAKAGLLQPEAALKYAGKGLQEICETVGIPPVLHVGSCVDNSRILVTLTNVVNEGGLGEDISDLPAAGAAPEWMSEKAISIGFYFVASGVFTIFGTPQPVLGSKNVTRFMCEELEDIVGGKYAFEPDSIKAAHLMIDHINKKRQALKLKPVMYEGAVKKEREPVKV</sequence>
<evidence type="ECO:0000256" key="3">
    <source>
        <dbReference type="ARBA" id="ARBA00022596"/>
    </source>
</evidence>
<dbReference type="EC" id="1.2.7.4" evidence="9"/>
<feature type="binding site" evidence="10">
    <location>
        <position position="51"/>
    </location>
    <ligand>
        <name>[4Fe-4S] cluster</name>
        <dbReference type="ChEBI" id="CHEBI:49883"/>
        <label>2</label>
    </ligand>
</feature>
<evidence type="ECO:0000256" key="6">
    <source>
        <dbReference type="ARBA" id="ARBA00023004"/>
    </source>
</evidence>